<feature type="region of interest" description="Disordered" evidence="5">
    <location>
        <begin position="579"/>
        <end position="630"/>
    </location>
</feature>
<dbReference type="OMA" id="IPEHHLG"/>
<evidence type="ECO:0000259" key="7">
    <source>
        <dbReference type="Pfam" id="PF22600"/>
    </source>
</evidence>
<keyword evidence="9" id="KW-1185">Reference proteome</keyword>
<dbReference type="InterPro" id="IPR045862">
    <property type="entry name" value="Trf4-like"/>
</dbReference>
<dbReference type="GO" id="GO:0010605">
    <property type="term" value="P:negative regulation of macromolecule metabolic process"/>
    <property type="evidence" value="ECO:0007669"/>
    <property type="project" value="UniProtKB-ARBA"/>
</dbReference>
<gene>
    <name evidence="8" type="ORF">PAAG_01394</name>
</gene>
<dbReference type="EC" id="2.7.7.19" evidence="2"/>
<feature type="domain" description="Poly(A) RNA polymerase mitochondrial-like central palm" evidence="7">
    <location>
        <begin position="256"/>
        <end position="398"/>
    </location>
</feature>
<dbReference type="GO" id="GO:1990817">
    <property type="term" value="F:poly(A) RNA polymerase activity"/>
    <property type="evidence" value="ECO:0007669"/>
    <property type="project" value="UniProtKB-EC"/>
</dbReference>
<dbReference type="STRING" id="502779.C1GS99"/>
<dbReference type="VEuPathDB" id="FungiDB:PAAG_01394"/>
<comment type="similarity">
    <text evidence="1">Belongs to the DNA polymerase type-B-like family.</text>
</comment>
<evidence type="ECO:0000256" key="4">
    <source>
        <dbReference type="ARBA" id="ARBA00022842"/>
    </source>
</evidence>
<evidence type="ECO:0000313" key="8">
    <source>
        <dbReference type="EMBL" id="EEH38932.2"/>
    </source>
</evidence>
<sequence>MSPAFEFRGNRQGGNPRQQPEFTFRSRFPKTSARPLLLMLQRETTPEFLGGSQSEEQKPRKFMALEDLSDSDEAEMEVSSADEGSHPPPRKKQAIESNTGPVAQVPKWSNPDPYTVLPPYDENPAKRRDVVKLIRKARIQSVDQPKPEEKNAVVSNDDFISFGLDDIEMDVPPENAPRGPKSSMNQDSDPALGSRKRTYDDEITGPNRRPGKPGKPDRFFNSDGSMLLKWRPFDDQNPTPWVDSVCRSTFHVGCSLHNEILSFYHWVKPKSFEHLIRNDLIVRLQRLFERRHYGSQLHAFGSFASGLYLPTADMDLVLLSRQFLRQNRKTLCQRTREIYSFTAYLKDLDIAVPGSIETIAHAKVPIIKFVDRLTGLKVDLSFDNSTGLAANKTFQVWKSQFPAMPVIVSIIKQFLLLRGLNEVPTGGLGGFSIICLVTSLLQHLPYSGAEPNLGGVLMDFFDFYGNKFNFSAVGIQFDPPGYFDKKLLGVYLANRQQRLSIMDPNNPDNDIAGGTKEIQLIFRTFADAYRTLKQELVQTAFSGTRRGSLLGLILGANYETYEHQRAHLSVLCKSDPRFAHYVQPPPPNSPPPEEPAAHPSPPPHPPDDADILTAKGNEQEDSSQGLKLSRKKSVAFDRAARLKQLRPDLKHVPKFLDLDAAMKLGGYSSISEMDRDLYRREKALLG</sequence>
<dbReference type="eggNOG" id="KOG1906">
    <property type="taxonomic scope" value="Eukaryota"/>
</dbReference>
<dbReference type="RefSeq" id="XP_015701243.1">
    <property type="nucleotide sequence ID" value="XM_015844335.1"/>
</dbReference>
<feature type="domain" description="PAP-associated" evidence="6">
    <location>
        <begin position="452"/>
        <end position="509"/>
    </location>
</feature>
<keyword evidence="4" id="KW-0460">Magnesium</keyword>
<protein>
    <recommendedName>
        <fullName evidence="2">polynucleotide adenylyltransferase</fullName>
        <ecNumber evidence="2">2.7.7.19</ecNumber>
    </recommendedName>
</protein>
<keyword evidence="3" id="KW-0479">Metal-binding</keyword>
<dbReference type="GO" id="GO:0043634">
    <property type="term" value="P:polyadenylation-dependent ncRNA catabolic process"/>
    <property type="evidence" value="ECO:0007669"/>
    <property type="project" value="TreeGrafter"/>
</dbReference>
<dbReference type="CDD" id="cd05402">
    <property type="entry name" value="NT_PAP_TUTase"/>
    <property type="match status" value="1"/>
</dbReference>
<feature type="compositionally biased region" description="Pro residues" evidence="5">
    <location>
        <begin position="583"/>
        <end position="604"/>
    </location>
</feature>
<accession>C1GS99</accession>
<name>C1GS99_PARBA</name>
<evidence type="ECO:0000313" key="9">
    <source>
        <dbReference type="Proteomes" id="UP000002059"/>
    </source>
</evidence>
<dbReference type="AlphaFoldDB" id="C1GS99"/>
<dbReference type="SUPFAM" id="SSF81631">
    <property type="entry name" value="PAP/OAS1 substrate-binding domain"/>
    <property type="match status" value="1"/>
</dbReference>
<reference evidence="8 9" key="1">
    <citation type="journal article" date="2011" name="PLoS Genet.">
        <title>Comparative genomic analysis of human fungal pathogens causing paracoccidioidomycosis.</title>
        <authorList>
            <person name="Desjardins C.A."/>
            <person name="Champion M.D."/>
            <person name="Holder J.W."/>
            <person name="Muszewska A."/>
            <person name="Goldberg J."/>
            <person name="Bailao A.M."/>
            <person name="Brigido M.M."/>
            <person name="Ferreira M.E."/>
            <person name="Garcia A.M."/>
            <person name="Grynberg M."/>
            <person name="Gujja S."/>
            <person name="Heiman D.I."/>
            <person name="Henn M.R."/>
            <person name="Kodira C.D."/>
            <person name="Leon-Narvaez H."/>
            <person name="Longo L.V."/>
            <person name="Ma L.J."/>
            <person name="Malavazi I."/>
            <person name="Matsuo A.L."/>
            <person name="Morais F.V."/>
            <person name="Pereira M."/>
            <person name="Rodriguez-Brito S."/>
            <person name="Sakthikumar S."/>
            <person name="Salem-Izacc S.M."/>
            <person name="Sykes S.M."/>
            <person name="Teixeira M.M."/>
            <person name="Vallejo M.C."/>
            <person name="Walter M.E."/>
            <person name="Yandava C."/>
            <person name="Young S."/>
            <person name="Zeng Q."/>
            <person name="Zucker J."/>
            <person name="Felipe M.S."/>
            <person name="Goldman G.H."/>
            <person name="Haas B.J."/>
            <person name="McEwen J.G."/>
            <person name="Nino-Vega G."/>
            <person name="Puccia R."/>
            <person name="San-Blas G."/>
            <person name="Soares C.M."/>
            <person name="Birren B.W."/>
            <person name="Cuomo C.A."/>
        </authorList>
    </citation>
    <scope>NUCLEOTIDE SEQUENCE [LARGE SCALE GENOMIC DNA]</scope>
    <source>
        <strain evidence="9">ATCC MYA-826 / Pb01</strain>
    </source>
</reference>
<dbReference type="Pfam" id="PF03828">
    <property type="entry name" value="PAP_assoc"/>
    <property type="match status" value="1"/>
</dbReference>
<dbReference type="GO" id="GO:0031123">
    <property type="term" value="P:RNA 3'-end processing"/>
    <property type="evidence" value="ECO:0007669"/>
    <property type="project" value="TreeGrafter"/>
</dbReference>
<dbReference type="PANTHER" id="PTHR23092:SF15">
    <property type="entry name" value="INACTIVE NON-CANONICAL POLY(A) RNA POLYMERASE PROTEIN TRF4-2-RELATED"/>
    <property type="match status" value="1"/>
</dbReference>
<dbReference type="Gene3D" id="1.10.1410.10">
    <property type="match status" value="1"/>
</dbReference>
<evidence type="ECO:0000259" key="6">
    <source>
        <dbReference type="Pfam" id="PF03828"/>
    </source>
</evidence>
<dbReference type="GO" id="GO:0003729">
    <property type="term" value="F:mRNA binding"/>
    <property type="evidence" value="ECO:0007669"/>
    <property type="project" value="TreeGrafter"/>
</dbReference>
<dbReference type="InterPro" id="IPR002058">
    <property type="entry name" value="PAP_assoc"/>
</dbReference>
<dbReference type="EMBL" id="KN293994">
    <property type="protein sequence ID" value="EEH38932.2"/>
    <property type="molecule type" value="Genomic_DNA"/>
</dbReference>
<feature type="region of interest" description="Disordered" evidence="5">
    <location>
        <begin position="1"/>
        <end position="125"/>
    </location>
</feature>
<dbReference type="Pfam" id="PF22600">
    <property type="entry name" value="MTPAP-like_central"/>
    <property type="match status" value="1"/>
</dbReference>
<dbReference type="OrthoDB" id="273917at2759"/>
<dbReference type="Gene3D" id="3.30.460.10">
    <property type="entry name" value="Beta Polymerase, domain 2"/>
    <property type="match status" value="1"/>
</dbReference>
<organism evidence="8 9">
    <name type="scientific">Paracoccidioides lutzii (strain ATCC MYA-826 / Pb01)</name>
    <name type="common">Paracoccidioides brasiliensis</name>
    <dbReference type="NCBI Taxonomy" id="502779"/>
    <lineage>
        <taxon>Eukaryota</taxon>
        <taxon>Fungi</taxon>
        <taxon>Dikarya</taxon>
        <taxon>Ascomycota</taxon>
        <taxon>Pezizomycotina</taxon>
        <taxon>Eurotiomycetes</taxon>
        <taxon>Eurotiomycetidae</taxon>
        <taxon>Onygenales</taxon>
        <taxon>Ajellomycetaceae</taxon>
        <taxon>Paracoccidioides</taxon>
    </lineage>
</organism>
<dbReference type="SUPFAM" id="SSF81301">
    <property type="entry name" value="Nucleotidyltransferase"/>
    <property type="match status" value="1"/>
</dbReference>
<dbReference type="InterPro" id="IPR054708">
    <property type="entry name" value="MTPAP-like_central"/>
</dbReference>
<proteinExistence type="inferred from homology"/>
<evidence type="ECO:0000256" key="2">
    <source>
        <dbReference type="ARBA" id="ARBA00012388"/>
    </source>
</evidence>
<dbReference type="InterPro" id="IPR043519">
    <property type="entry name" value="NT_sf"/>
</dbReference>
<dbReference type="GO" id="GO:0031499">
    <property type="term" value="C:TRAMP complex"/>
    <property type="evidence" value="ECO:0007669"/>
    <property type="project" value="TreeGrafter"/>
</dbReference>
<evidence type="ECO:0000256" key="3">
    <source>
        <dbReference type="ARBA" id="ARBA00022723"/>
    </source>
</evidence>
<evidence type="ECO:0000256" key="1">
    <source>
        <dbReference type="ARBA" id="ARBA00008593"/>
    </source>
</evidence>
<feature type="compositionally biased region" description="Acidic residues" evidence="5">
    <location>
        <begin position="67"/>
        <end position="76"/>
    </location>
</feature>
<dbReference type="GO" id="GO:0046872">
    <property type="term" value="F:metal ion binding"/>
    <property type="evidence" value="ECO:0007669"/>
    <property type="project" value="UniProtKB-KW"/>
</dbReference>
<dbReference type="PANTHER" id="PTHR23092">
    <property type="entry name" value="POLY(A) RNA POLYMERASE"/>
    <property type="match status" value="1"/>
</dbReference>
<evidence type="ECO:0000256" key="5">
    <source>
        <dbReference type="SAM" id="MobiDB-lite"/>
    </source>
</evidence>
<dbReference type="GeneID" id="9099742"/>
<feature type="region of interest" description="Disordered" evidence="5">
    <location>
        <begin position="167"/>
        <end position="218"/>
    </location>
</feature>
<dbReference type="GO" id="GO:0005730">
    <property type="term" value="C:nucleolus"/>
    <property type="evidence" value="ECO:0007669"/>
    <property type="project" value="TreeGrafter"/>
</dbReference>
<dbReference type="Proteomes" id="UP000002059">
    <property type="component" value="Partially assembled WGS sequence"/>
</dbReference>
<dbReference type="HOGENOM" id="CLU_013572_2_1_1"/>
<dbReference type="KEGG" id="pbl:PAAG_01394"/>